<feature type="signal peptide" evidence="1">
    <location>
        <begin position="1"/>
        <end position="20"/>
    </location>
</feature>
<feature type="chain" id="PRO_5040401560" description="Secreted protein" evidence="1">
    <location>
        <begin position="21"/>
        <end position="96"/>
    </location>
</feature>
<protein>
    <recommendedName>
        <fullName evidence="4">Secreted protein</fullName>
    </recommendedName>
</protein>
<sequence>MIHQHGTFLASLPLLSLCSGLDSSTIFADQFLAIIFDDLPPLHQSSLYSCNSFASLSYLELRFKKFLTAPCPPAPQETIITTTPITQPNFHVHLFA</sequence>
<gene>
    <name evidence="2" type="ORF">BJ878DRAFT_175908</name>
</gene>
<keyword evidence="3" id="KW-1185">Reference proteome</keyword>
<dbReference type="AlphaFoldDB" id="A0A9P7YYX4"/>
<comment type="caution">
    <text evidence="2">The sequence shown here is derived from an EMBL/GenBank/DDBJ whole genome shotgun (WGS) entry which is preliminary data.</text>
</comment>
<dbReference type="EMBL" id="MU254081">
    <property type="protein sequence ID" value="KAG9242364.1"/>
    <property type="molecule type" value="Genomic_DNA"/>
</dbReference>
<name>A0A9P7YYX4_9HELO</name>
<dbReference type="Proteomes" id="UP000887226">
    <property type="component" value="Unassembled WGS sequence"/>
</dbReference>
<keyword evidence="1" id="KW-0732">Signal</keyword>
<reference evidence="2" key="1">
    <citation type="journal article" date="2021" name="IMA Fungus">
        <title>Genomic characterization of three marine fungi, including Emericellopsis atlantica sp. nov. with signatures of a generalist lifestyle and marine biomass degradation.</title>
        <authorList>
            <person name="Hagestad O.C."/>
            <person name="Hou L."/>
            <person name="Andersen J.H."/>
            <person name="Hansen E.H."/>
            <person name="Altermark B."/>
            <person name="Li C."/>
            <person name="Kuhnert E."/>
            <person name="Cox R.J."/>
            <person name="Crous P.W."/>
            <person name="Spatafora J.W."/>
            <person name="Lail K."/>
            <person name="Amirebrahimi M."/>
            <person name="Lipzen A."/>
            <person name="Pangilinan J."/>
            <person name="Andreopoulos W."/>
            <person name="Hayes R.D."/>
            <person name="Ng V."/>
            <person name="Grigoriev I.V."/>
            <person name="Jackson S.A."/>
            <person name="Sutton T.D.S."/>
            <person name="Dobson A.D.W."/>
            <person name="Rama T."/>
        </authorList>
    </citation>
    <scope>NUCLEOTIDE SEQUENCE</scope>
    <source>
        <strain evidence="2">TRa3180A</strain>
    </source>
</reference>
<evidence type="ECO:0000256" key="1">
    <source>
        <dbReference type="SAM" id="SignalP"/>
    </source>
</evidence>
<proteinExistence type="predicted"/>
<accession>A0A9P7YYX4</accession>
<evidence type="ECO:0000313" key="2">
    <source>
        <dbReference type="EMBL" id="KAG9242364.1"/>
    </source>
</evidence>
<evidence type="ECO:0008006" key="4">
    <source>
        <dbReference type="Google" id="ProtNLM"/>
    </source>
</evidence>
<evidence type="ECO:0000313" key="3">
    <source>
        <dbReference type="Proteomes" id="UP000887226"/>
    </source>
</evidence>
<organism evidence="2 3">
    <name type="scientific">Calycina marina</name>
    <dbReference type="NCBI Taxonomy" id="1763456"/>
    <lineage>
        <taxon>Eukaryota</taxon>
        <taxon>Fungi</taxon>
        <taxon>Dikarya</taxon>
        <taxon>Ascomycota</taxon>
        <taxon>Pezizomycotina</taxon>
        <taxon>Leotiomycetes</taxon>
        <taxon>Helotiales</taxon>
        <taxon>Pezizellaceae</taxon>
        <taxon>Calycina</taxon>
    </lineage>
</organism>